<dbReference type="Pfam" id="PF07228">
    <property type="entry name" value="SpoIIE"/>
    <property type="match status" value="1"/>
</dbReference>
<gene>
    <name evidence="3" type="ORF">ACFPBZ_06845</name>
</gene>
<proteinExistence type="predicted"/>
<keyword evidence="1 3" id="KW-0378">Hydrolase</keyword>
<dbReference type="PANTHER" id="PTHR43156">
    <property type="entry name" value="STAGE II SPORULATION PROTEIN E-RELATED"/>
    <property type="match status" value="1"/>
</dbReference>
<keyword evidence="4" id="KW-1185">Reference proteome</keyword>
<dbReference type="InterPro" id="IPR036457">
    <property type="entry name" value="PPM-type-like_dom_sf"/>
</dbReference>
<dbReference type="Proteomes" id="UP001595947">
    <property type="component" value="Unassembled WGS sequence"/>
</dbReference>
<dbReference type="EC" id="3.1.3.16" evidence="3"/>
<organism evidence="3 4">
    <name type="scientific">Actinomycetospora atypica</name>
    <dbReference type="NCBI Taxonomy" id="1290095"/>
    <lineage>
        <taxon>Bacteria</taxon>
        <taxon>Bacillati</taxon>
        <taxon>Actinomycetota</taxon>
        <taxon>Actinomycetes</taxon>
        <taxon>Pseudonocardiales</taxon>
        <taxon>Pseudonocardiaceae</taxon>
        <taxon>Actinomycetospora</taxon>
    </lineage>
</organism>
<dbReference type="SUPFAM" id="SSF81606">
    <property type="entry name" value="PP2C-like"/>
    <property type="match status" value="1"/>
</dbReference>
<accession>A0ABV9YMY6</accession>
<dbReference type="InterPro" id="IPR052016">
    <property type="entry name" value="Bact_Sigma-Reg"/>
</dbReference>
<comment type="caution">
    <text evidence="3">The sequence shown here is derived from an EMBL/GenBank/DDBJ whole genome shotgun (WGS) entry which is preliminary data.</text>
</comment>
<feature type="domain" description="PPM-type phosphatase" evidence="2">
    <location>
        <begin position="179"/>
        <end position="399"/>
    </location>
</feature>
<evidence type="ECO:0000259" key="2">
    <source>
        <dbReference type="SMART" id="SM00331"/>
    </source>
</evidence>
<dbReference type="PANTHER" id="PTHR43156:SF2">
    <property type="entry name" value="STAGE II SPORULATION PROTEIN E"/>
    <property type="match status" value="1"/>
</dbReference>
<reference evidence="4" key="1">
    <citation type="journal article" date="2019" name="Int. J. Syst. Evol. Microbiol.">
        <title>The Global Catalogue of Microorganisms (GCM) 10K type strain sequencing project: providing services to taxonomists for standard genome sequencing and annotation.</title>
        <authorList>
            <consortium name="The Broad Institute Genomics Platform"/>
            <consortium name="The Broad Institute Genome Sequencing Center for Infectious Disease"/>
            <person name="Wu L."/>
            <person name="Ma J."/>
        </authorList>
    </citation>
    <scope>NUCLEOTIDE SEQUENCE [LARGE SCALE GENOMIC DNA]</scope>
    <source>
        <strain evidence="4">CGMCC 4.7093</strain>
    </source>
</reference>
<evidence type="ECO:0000256" key="1">
    <source>
        <dbReference type="ARBA" id="ARBA00022801"/>
    </source>
</evidence>
<dbReference type="Gene3D" id="3.60.40.10">
    <property type="entry name" value="PPM-type phosphatase domain"/>
    <property type="match status" value="1"/>
</dbReference>
<dbReference type="RefSeq" id="WP_378035269.1">
    <property type="nucleotide sequence ID" value="NZ_JBHSIV010000005.1"/>
</dbReference>
<evidence type="ECO:0000313" key="4">
    <source>
        <dbReference type="Proteomes" id="UP001595947"/>
    </source>
</evidence>
<protein>
    <submittedName>
        <fullName evidence="3">PP2C family protein-serine/threonine phosphatase</fullName>
        <ecNumber evidence="3">3.1.3.16</ecNumber>
    </submittedName>
</protein>
<name>A0ABV9YMY6_9PSEU</name>
<sequence>MDDAGERMAASAVWADVFAEVADRSHLATGDQLSVMVDHAVAPLGLTAEVMLVNLAQRALVVIRPGHDERIDVEATLTGRAFQLGELIAGTGPDGERLLLVPMLDGTERVGVLRLGLPASVVDDARFRARCWSLAGLVGHIVMIKVACSDRLRRLRSDSALSTAAELLWQLVPPRTFATDRVVVTALLEPWDQVAGDAYDYAVDEDVVDLAVFDGVGHDLSAGLSTALALTAIRNARRAHVTGLVELAGQADRLLVGRPGPTRFVTAVLARLDTRTGVLDYLVAGHPPPLLVRDGRIVKELDAPVGPPLGVPPAAGRAATQGREQLEPDDRLLLYSDGIVEARDPQGAFFGVERLVDLTERTEMSRVSAPETLRRLTAAVLEHQAGELQDDATLVMVDWSTDASDRMLRDPH</sequence>
<dbReference type="EMBL" id="JBHSIV010000005">
    <property type="protein sequence ID" value="MFC5061916.1"/>
    <property type="molecule type" value="Genomic_DNA"/>
</dbReference>
<dbReference type="SMART" id="SM00331">
    <property type="entry name" value="PP2C_SIG"/>
    <property type="match status" value="1"/>
</dbReference>
<dbReference type="InterPro" id="IPR001932">
    <property type="entry name" value="PPM-type_phosphatase-like_dom"/>
</dbReference>
<dbReference type="GO" id="GO:0004722">
    <property type="term" value="F:protein serine/threonine phosphatase activity"/>
    <property type="evidence" value="ECO:0007669"/>
    <property type="project" value="UniProtKB-EC"/>
</dbReference>
<evidence type="ECO:0000313" key="3">
    <source>
        <dbReference type="EMBL" id="MFC5061916.1"/>
    </source>
</evidence>